<protein>
    <submittedName>
        <fullName evidence="2">Phospholipid/cholesterol/gamma-HCH transport system substrate-binding protein</fullName>
    </submittedName>
</protein>
<accession>A0A1I0NUR5</accession>
<evidence type="ECO:0000313" key="3">
    <source>
        <dbReference type="Proteomes" id="UP000199373"/>
    </source>
</evidence>
<dbReference type="Proteomes" id="UP000199373">
    <property type="component" value="Unassembled WGS sequence"/>
</dbReference>
<evidence type="ECO:0000259" key="1">
    <source>
        <dbReference type="Pfam" id="PF02470"/>
    </source>
</evidence>
<sequence length="299" mass="32607">MKRLSKEMQIALVAVVGIIVLFFGLQFLKGLTVFSTDNKYYVKFKDISGLSASSPIYANGYRVGVVQDIIFDYENNRDIVAVIGIDKQMRLPKGSTAEIASDLLGNIKLELVLASDAASLAPGDTISGGPRIGAMNKAAGMIPQVEAMLPKLDSILASVNALLADPALGNSLHHIDQLTGNLTTTSHELNRLTASLNQQMPQMLKNADGMLANANDLTRNLNDLDLASTMTHVNNTLQNVEQMTAKLNSNEGTVGLLMRDQGLYYGLNSTMMHLDSLMIDLRQHPKRYVHFSLFGKKDK</sequence>
<reference evidence="2 3" key="1">
    <citation type="submission" date="2016-10" db="EMBL/GenBank/DDBJ databases">
        <authorList>
            <person name="de Groot N.N."/>
        </authorList>
    </citation>
    <scope>NUCLEOTIDE SEQUENCE [LARGE SCALE GENOMIC DNA]</scope>
    <source>
        <strain evidence="2 3">TC2-24</strain>
    </source>
</reference>
<evidence type="ECO:0000313" key="2">
    <source>
        <dbReference type="EMBL" id="SEW05400.1"/>
    </source>
</evidence>
<proteinExistence type="predicted"/>
<dbReference type="EMBL" id="FOIQ01000003">
    <property type="protein sequence ID" value="SEW05400.1"/>
    <property type="molecule type" value="Genomic_DNA"/>
</dbReference>
<feature type="domain" description="Mce/MlaD" evidence="1">
    <location>
        <begin position="38"/>
        <end position="102"/>
    </location>
</feature>
<name>A0A1I0NUR5_9BACT</name>
<keyword evidence="3" id="KW-1185">Reference proteome</keyword>
<dbReference type="AlphaFoldDB" id="A0A1I0NUR5"/>
<organism evidence="2 3">
    <name type="scientific">Prevotella aff. ruminicola Tc2-24</name>
    <dbReference type="NCBI Taxonomy" id="81582"/>
    <lineage>
        <taxon>Bacteria</taxon>
        <taxon>Pseudomonadati</taxon>
        <taxon>Bacteroidota</taxon>
        <taxon>Bacteroidia</taxon>
        <taxon>Bacteroidales</taxon>
        <taxon>Prevotellaceae</taxon>
        <taxon>Prevotella</taxon>
    </lineage>
</organism>
<gene>
    <name evidence="2" type="ORF">SAMN04487850_1362</name>
</gene>
<dbReference type="PANTHER" id="PTHR33371:SF4">
    <property type="entry name" value="INTERMEMBRANE PHOSPHOLIPID TRANSPORT SYSTEM BINDING PROTEIN MLAD"/>
    <property type="match status" value="1"/>
</dbReference>
<dbReference type="InterPro" id="IPR003399">
    <property type="entry name" value="Mce/MlaD"/>
</dbReference>
<dbReference type="InterPro" id="IPR052336">
    <property type="entry name" value="MlaD_Phospholipid_Transporter"/>
</dbReference>
<dbReference type="RefSeq" id="WP_091915538.1">
    <property type="nucleotide sequence ID" value="NZ_FOIQ01000003.1"/>
</dbReference>
<dbReference type="Pfam" id="PF02470">
    <property type="entry name" value="MlaD"/>
    <property type="match status" value="1"/>
</dbReference>
<dbReference type="PANTHER" id="PTHR33371">
    <property type="entry name" value="INTERMEMBRANE PHOSPHOLIPID TRANSPORT SYSTEM BINDING PROTEIN MLAD-RELATED"/>
    <property type="match status" value="1"/>
</dbReference>